<reference evidence="18 19" key="1">
    <citation type="submission" date="2018-02" db="EMBL/GenBank/DDBJ databases">
        <title>Subsurface microbial communities from deep shales in Ohio and West Virginia, USA.</title>
        <authorList>
            <person name="Wrighton K."/>
        </authorList>
    </citation>
    <scope>NUCLEOTIDE SEQUENCE [LARGE SCALE GENOMIC DNA]</scope>
    <source>
        <strain evidence="18 19">OWC-DMM</strain>
    </source>
</reference>
<dbReference type="OMA" id="LMFTGMG"/>
<evidence type="ECO:0000313" key="18">
    <source>
        <dbReference type="EMBL" id="PPK77690.1"/>
    </source>
</evidence>
<dbReference type="EMBL" id="PTIZ01000001">
    <property type="protein sequence ID" value="PPK77690.1"/>
    <property type="molecule type" value="Genomic_DNA"/>
</dbReference>
<evidence type="ECO:0000256" key="3">
    <source>
        <dbReference type="ARBA" id="ARBA00004162"/>
    </source>
</evidence>
<evidence type="ECO:0000256" key="8">
    <source>
        <dbReference type="ARBA" id="ARBA00022692"/>
    </source>
</evidence>
<evidence type="ECO:0000256" key="2">
    <source>
        <dbReference type="ARBA" id="ARBA00003002"/>
    </source>
</evidence>
<dbReference type="EC" id="7.2.4.2" evidence="16"/>
<evidence type="ECO:0000256" key="15">
    <source>
        <dbReference type="ARBA" id="ARBA00048176"/>
    </source>
</evidence>
<keyword evidence="9 16" id="KW-1278">Translocase</keyword>
<evidence type="ECO:0000256" key="5">
    <source>
        <dbReference type="ARBA" id="ARBA00011869"/>
    </source>
</evidence>
<evidence type="ECO:0000256" key="7">
    <source>
        <dbReference type="ARBA" id="ARBA00022475"/>
    </source>
</evidence>
<comment type="subcellular location">
    <subcellularLocation>
        <location evidence="3 16 17">Cell membrane</location>
        <topology evidence="3 16 17">Single-pass membrane protein</topology>
    </subcellularLocation>
</comment>
<dbReference type="NCBIfam" id="TIGR01195">
    <property type="entry name" value="oadG_fam"/>
    <property type="match status" value="1"/>
</dbReference>
<feature type="transmembrane region" description="Helical" evidence="16 17">
    <location>
        <begin position="12"/>
        <end position="37"/>
    </location>
</feature>
<dbReference type="Pfam" id="PF04277">
    <property type="entry name" value="OAD_gamma"/>
    <property type="match status" value="1"/>
</dbReference>
<keyword evidence="12 16" id="KW-0406">Ion transport</keyword>
<organism evidence="18 19">
    <name type="scientific">Methylobacter tundripaludum</name>
    <dbReference type="NCBI Taxonomy" id="173365"/>
    <lineage>
        <taxon>Bacteria</taxon>
        <taxon>Pseudomonadati</taxon>
        <taxon>Pseudomonadota</taxon>
        <taxon>Gammaproteobacteria</taxon>
        <taxon>Methylococcales</taxon>
        <taxon>Methylococcaceae</taxon>
        <taxon>Methylobacter</taxon>
    </lineage>
</organism>
<comment type="subunit">
    <text evidence="5 16">Heterotrimer of an alpha, a beta and a gamma subunit.</text>
</comment>
<evidence type="ECO:0000313" key="19">
    <source>
        <dbReference type="Proteomes" id="UP000240010"/>
    </source>
</evidence>
<sequence length="77" mass="8470">MTEQMTSGIELMFTGMGIVFLFLIMLVIAINIMSALVQRYFPDIPASKTVPGITADIDKSVVAAITAAVHQYRKKHN</sequence>
<proteinExistence type="inferred from homology"/>
<comment type="function">
    <text evidence="2 16 17">Catalyzes the decarboxylation of oxaloacetate coupled to Na(+) translocation.</text>
</comment>
<evidence type="ECO:0000256" key="6">
    <source>
        <dbReference type="ARBA" id="ARBA00022448"/>
    </source>
</evidence>
<comment type="similarity">
    <text evidence="4 16 17">Belongs to the OadG family.</text>
</comment>
<evidence type="ECO:0000256" key="4">
    <source>
        <dbReference type="ARBA" id="ARBA00005844"/>
    </source>
</evidence>
<keyword evidence="14 16" id="KW-0739">Sodium transport</keyword>
<dbReference type="GO" id="GO:0036376">
    <property type="term" value="P:sodium ion export across plasma membrane"/>
    <property type="evidence" value="ECO:0007669"/>
    <property type="project" value="InterPro"/>
</dbReference>
<evidence type="ECO:0000256" key="10">
    <source>
        <dbReference type="ARBA" id="ARBA00022989"/>
    </source>
</evidence>
<protein>
    <recommendedName>
        <fullName evidence="16">Probable oxaloacetate decarboxylase gamma chain</fullName>
        <ecNumber evidence="16">7.2.4.2</ecNumber>
    </recommendedName>
</protein>
<dbReference type="GO" id="GO:0005886">
    <property type="term" value="C:plasma membrane"/>
    <property type="evidence" value="ECO:0007669"/>
    <property type="project" value="UniProtKB-SubCell"/>
</dbReference>
<keyword evidence="13 16" id="KW-0472">Membrane</keyword>
<evidence type="ECO:0000256" key="13">
    <source>
        <dbReference type="ARBA" id="ARBA00023136"/>
    </source>
</evidence>
<dbReference type="InterPro" id="IPR005899">
    <property type="entry name" value="Na_pump_deCOase"/>
</dbReference>
<comment type="cofactor">
    <cofactor evidence="1 16 17">
        <name>Na(+)</name>
        <dbReference type="ChEBI" id="CHEBI:29101"/>
    </cofactor>
</comment>
<name>A0A2S6HJR3_9GAMM</name>
<evidence type="ECO:0000256" key="11">
    <source>
        <dbReference type="ARBA" id="ARBA00023053"/>
    </source>
</evidence>
<keyword evidence="11 16" id="KW-0915">Sodium</keyword>
<dbReference type="InterPro" id="IPR023424">
    <property type="entry name" value="OadG"/>
</dbReference>
<dbReference type="HAMAP" id="MF_00404">
    <property type="entry name" value="OadG"/>
    <property type="match status" value="1"/>
</dbReference>
<evidence type="ECO:0000256" key="14">
    <source>
        <dbReference type="ARBA" id="ARBA00023201"/>
    </source>
</evidence>
<comment type="caution">
    <text evidence="18">The sequence shown here is derived from an EMBL/GenBank/DDBJ whole genome shotgun (WGS) entry which is preliminary data.</text>
</comment>
<evidence type="ECO:0000256" key="1">
    <source>
        <dbReference type="ARBA" id="ARBA00001959"/>
    </source>
</evidence>
<keyword evidence="7 16" id="KW-1003">Cell membrane</keyword>
<gene>
    <name evidence="16" type="primary">oadG</name>
    <name evidence="18" type="ORF">B0F87_10168</name>
</gene>
<dbReference type="GO" id="GO:0015451">
    <property type="term" value="F:decarboxylation-driven active transmembrane transporter activity"/>
    <property type="evidence" value="ECO:0007669"/>
    <property type="project" value="UniProtKB-EC"/>
</dbReference>
<accession>A0A2S6HJR3</accession>
<keyword evidence="8 16" id="KW-0812">Transmembrane</keyword>
<keyword evidence="10 16" id="KW-1133">Transmembrane helix</keyword>
<comment type="catalytic activity">
    <reaction evidence="15 16 17">
        <text>oxaloacetate + 2 Na(+)(in) + H(+) = pyruvate + 2 Na(+)(out) + CO2</text>
        <dbReference type="Rhea" id="RHEA:57724"/>
        <dbReference type="ChEBI" id="CHEBI:15361"/>
        <dbReference type="ChEBI" id="CHEBI:15378"/>
        <dbReference type="ChEBI" id="CHEBI:16452"/>
        <dbReference type="ChEBI" id="CHEBI:16526"/>
        <dbReference type="ChEBI" id="CHEBI:29101"/>
        <dbReference type="EC" id="7.2.4.2"/>
    </reaction>
</comment>
<evidence type="ECO:0000256" key="17">
    <source>
        <dbReference type="RuleBase" id="RU004278"/>
    </source>
</evidence>
<dbReference type="GO" id="GO:0015081">
    <property type="term" value="F:sodium ion transmembrane transporter activity"/>
    <property type="evidence" value="ECO:0007669"/>
    <property type="project" value="UniProtKB-UniRule"/>
</dbReference>
<evidence type="ECO:0000256" key="9">
    <source>
        <dbReference type="ARBA" id="ARBA00022967"/>
    </source>
</evidence>
<dbReference type="AlphaFoldDB" id="A0A2S6HJR3"/>
<evidence type="ECO:0000256" key="16">
    <source>
        <dbReference type="HAMAP-Rule" id="MF_00404"/>
    </source>
</evidence>
<keyword evidence="6 16" id="KW-0813">Transport</keyword>
<dbReference type="Proteomes" id="UP000240010">
    <property type="component" value="Unassembled WGS sequence"/>
</dbReference>
<dbReference type="GO" id="GO:0008948">
    <property type="term" value="F:oxaloacetate decarboxylase activity"/>
    <property type="evidence" value="ECO:0007669"/>
    <property type="project" value="UniProtKB-UniRule"/>
</dbReference>
<evidence type="ECO:0000256" key="12">
    <source>
        <dbReference type="ARBA" id="ARBA00023065"/>
    </source>
</evidence>